<proteinExistence type="inferred from homology"/>
<evidence type="ECO:0000259" key="3">
    <source>
        <dbReference type="Pfam" id="PF02230"/>
    </source>
</evidence>
<organism evidence="4 5">
    <name type="scientific">Vibrio ostreae</name>
    <dbReference type="NCBI Taxonomy" id="2841925"/>
    <lineage>
        <taxon>Bacteria</taxon>
        <taxon>Pseudomonadati</taxon>
        <taxon>Pseudomonadota</taxon>
        <taxon>Gammaproteobacteria</taxon>
        <taxon>Vibrionales</taxon>
        <taxon>Vibrionaceae</taxon>
        <taxon>Vibrio</taxon>
    </lineage>
</organism>
<dbReference type="InterPro" id="IPR029058">
    <property type="entry name" value="AB_hydrolase_fold"/>
</dbReference>
<name>A0A975YLY4_9VIBR</name>
<dbReference type="KEGG" id="vos:KNV97_00795"/>
<dbReference type="SUPFAM" id="SSF53474">
    <property type="entry name" value="alpha/beta-Hydrolases"/>
    <property type="match status" value="1"/>
</dbReference>
<gene>
    <name evidence="4" type="ORF">KNV97_00795</name>
</gene>
<accession>A0A975YLY4</accession>
<dbReference type="Gene3D" id="3.40.50.1820">
    <property type="entry name" value="alpha/beta hydrolase"/>
    <property type="match status" value="1"/>
</dbReference>
<dbReference type="GO" id="GO:0016787">
    <property type="term" value="F:hydrolase activity"/>
    <property type="evidence" value="ECO:0007669"/>
    <property type="project" value="UniProtKB-KW"/>
</dbReference>
<evidence type="ECO:0000313" key="5">
    <source>
        <dbReference type="Proteomes" id="UP000694232"/>
    </source>
</evidence>
<keyword evidence="2 4" id="KW-0378">Hydrolase</keyword>
<dbReference type="EMBL" id="CP076642">
    <property type="protein sequence ID" value="QXO16099.1"/>
    <property type="molecule type" value="Genomic_DNA"/>
</dbReference>
<dbReference type="PANTHER" id="PTHR10655:SF17">
    <property type="entry name" value="LYSOPHOSPHOLIPASE-LIKE PROTEIN 1"/>
    <property type="match status" value="1"/>
</dbReference>
<dbReference type="Pfam" id="PF02230">
    <property type="entry name" value="Abhydrolase_2"/>
    <property type="match status" value="1"/>
</dbReference>
<evidence type="ECO:0000313" key="4">
    <source>
        <dbReference type="EMBL" id="QXO16099.1"/>
    </source>
</evidence>
<feature type="domain" description="Phospholipase/carboxylesterase/thioesterase" evidence="3">
    <location>
        <begin position="3"/>
        <end position="198"/>
    </location>
</feature>
<comment type="similarity">
    <text evidence="1">Belongs to the AB hydrolase superfamily. AB hydrolase 2 family.</text>
</comment>
<dbReference type="InterPro" id="IPR003140">
    <property type="entry name" value="PLipase/COase/thioEstase"/>
</dbReference>
<protein>
    <submittedName>
        <fullName evidence="4">Dienelactone hydrolase family protein</fullName>
    </submittedName>
</protein>
<sequence>MTKKIVIFLHGVGSSGADLERLGDYWASSMPDVAFLAPNGPFPFDQGNGYQWFSISGVNEVNRAIRVHDARAALDKTLSELLLEHGATWEKDQIVLVGFSQGTIMSLDVVASNRLPVHAVVGFSGRLASPQPHEVNTRAPLLLIHGKADPVIPFSETEKAAQQLKAQGAKVTTLFEDGIPHTISQQGAERAAQFIRQCFDISE</sequence>
<dbReference type="RefSeq" id="WP_136486749.1">
    <property type="nucleotide sequence ID" value="NZ_CP076642.1"/>
</dbReference>
<reference evidence="4" key="1">
    <citation type="submission" date="2021-06" db="EMBL/GenBank/DDBJ databases">
        <title>Vibrio nov. sp., novel gut bacterium isolated from Yellow Sea oyster.</title>
        <authorList>
            <person name="Muhammad N."/>
            <person name="Nguyen T.H."/>
            <person name="Lee Y.-J."/>
            <person name="Ko J."/>
            <person name="Kim S.-G."/>
        </authorList>
    </citation>
    <scope>NUCLEOTIDE SEQUENCE</scope>
    <source>
        <strain evidence="4">OG9-811</strain>
    </source>
</reference>
<dbReference type="AlphaFoldDB" id="A0A975YLY4"/>
<keyword evidence="5" id="KW-1185">Reference proteome</keyword>
<dbReference type="InterPro" id="IPR050565">
    <property type="entry name" value="LYPA1-2/EST-like"/>
</dbReference>
<evidence type="ECO:0000256" key="1">
    <source>
        <dbReference type="ARBA" id="ARBA00006499"/>
    </source>
</evidence>
<dbReference type="PANTHER" id="PTHR10655">
    <property type="entry name" value="LYSOPHOSPHOLIPASE-RELATED"/>
    <property type="match status" value="1"/>
</dbReference>
<dbReference type="Proteomes" id="UP000694232">
    <property type="component" value="Chromosome 2"/>
</dbReference>
<evidence type="ECO:0000256" key="2">
    <source>
        <dbReference type="ARBA" id="ARBA00022801"/>
    </source>
</evidence>